<evidence type="ECO:0000313" key="2">
    <source>
        <dbReference type="Proteomes" id="UP000678895"/>
    </source>
</evidence>
<dbReference type="RefSeq" id="WP_301626126.1">
    <property type="nucleotide sequence ID" value="NZ_BORS01000004.1"/>
</dbReference>
<dbReference type="InterPro" id="IPR057808">
    <property type="entry name" value="YxiG"/>
</dbReference>
<reference evidence="1" key="1">
    <citation type="submission" date="2021-03" db="EMBL/GenBank/DDBJ databases">
        <title>Antimicrobial resistance genes in bacteria isolated from Japanese honey, and their potential for conferring macrolide and lincosamide resistance in the American foulbrood pathogen Paenibacillus larvae.</title>
        <authorList>
            <person name="Okamoto M."/>
            <person name="Kumagai M."/>
            <person name="Kanamori H."/>
            <person name="Takamatsu D."/>
        </authorList>
    </citation>
    <scope>NUCLEOTIDE SEQUENCE</scope>
    <source>
        <strain evidence="1">J41TS4</strain>
    </source>
</reference>
<evidence type="ECO:0000313" key="1">
    <source>
        <dbReference type="EMBL" id="GIO41756.1"/>
    </source>
</evidence>
<sequence length="134" mass="15319">MNELKLQLNKLWAGTIENLKIDLLNSSIALKIRVIENGVLSNFEVIFYEISAHYFIKKSGENRLENIQVEEGDYLELTSIDYFETGIGDITIRSMTNNWVSQYFSSANFALEIWSSLLFIEAKKIAINGVIFDA</sequence>
<keyword evidence="2" id="KW-1185">Reference proteome</keyword>
<organism evidence="1 2">
    <name type="scientific">Paenibacillus apis</name>
    <dbReference type="NCBI Taxonomy" id="1792174"/>
    <lineage>
        <taxon>Bacteria</taxon>
        <taxon>Bacillati</taxon>
        <taxon>Bacillota</taxon>
        <taxon>Bacilli</taxon>
        <taxon>Bacillales</taxon>
        <taxon>Paenibacillaceae</taxon>
        <taxon>Paenibacillus</taxon>
    </lineage>
</organism>
<protein>
    <submittedName>
        <fullName evidence="1">Uncharacterized protein</fullName>
    </submittedName>
</protein>
<comment type="caution">
    <text evidence="1">The sequence shown here is derived from an EMBL/GenBank/DDBJ whole genome shotgun (WGS) entry which is preliminary data.</text>
</comment>
<dbReference type="AlphaFoldDB" id="A0A920CIL4"/>
<dbReference type="EMBL" id="BORS01000004">
    <property type="protein sequence ID" value="GIO41756.1"/>
    <property type="molecule type" value="Genomic_DNA"/>
</dbReference>
<dbReference type="Proteomes" id="UP000678895">
    <property type="component" value="Unassembled WGS sequence"/>
</dbReference>
<proteinExistence type="predicted"/>
<name>A0A920CIL4_9BACL</name>
<accession>A0A920CIL4</accession>
<gene>
    <name evidence="1" type="ORF">J41TS4_15140</name>
</gene>
<dbReference type="Pfam" id="PF24711">
    <property type="entry name" value="YxiG"/>
    <property type="match status" value="1"/>
</dbReference>